<dbReference type="PRINTS" id="PR00038">
    <property type="entry name" value="HTHLUXR"/>
</dbReference>
<dbReference type="PROSITE" id="PS50043">
    <property type="entry name" value="HTH_LUXR_2"/>
    <property type="match status" value="1"/>
</dbReference>
<dbReference type="GO" id="GO:0003677">
    <property type="term" value="F:DNA binding"/>
    <property type="evidence" value="ECO:0007669"/>
    <property type="project" value="InterPro"/>
</dbReference>
<dbReference type="AlphaFoldDB" id="A0A9X4AIY4"/>
<dbReference type="RefSeq" id="WP_259866438.1">
    <property type="nucleotide sequence ID" value="NZ_JAMQJZ010000003.1"/>
</dbReference>
<sequence>MKKIAILKAHSVIRDMIVTTLQQELINSEIYTYGPDDLKVNDNIGSKADMVIIDLDINLDIHHLIECYKTEGKKVVVWTPTTTNPALPCLFKLGLHGYFYNGMEKEELVHAIESIFNDKVYVDKELAPVLLDEYISTVSQEPKRPCDMFTNREWEVIELLVKGYSNEKIGKHLFISDKTVKNYVNSILKKLQLPDRTNVVLHAIKNNWFYI</sequence>
<dbReference type="InterPro" id="IPR011006">
    <property type="entry name" value="CheY-like_superfamily"/>
</dbReference>
<dbReference type="Pfam" id="PF00196">
    <property type="entry name" value="GerE"/>
    <property type="match status" value="1"/>
</dbReference>
<feature type="domain" description="HTH luxR-type" evidence="3">
    <location>
        <begin position="142"/>
        <end position="207"/>
    </location>
</feature>
<dbReference type="PROSITE" id="PS00622">
    <property type="entry name" value="HTH_LUXR_1"/>
    <property type="match status" value="1"/>
</dbReference>
<keyword evidence="5" id="KW-1185">Reference proteome</keyword>
<comment type="caution">
    <text evidence="4">The sequence shown here is derived from an EMBL/GenBank/DDBJ whole genome shotgun (WGS) entry which is preliminary data.</text>
</comment>
<dbReference type="GO" id="GO:0006355">
    <property type="term" value="P:regulation of DNA-templated transcription"/>
    <property type="evidence" value="ECO:0007669"/>
    <property type="project" value="InterPro"/>
</dbReference>
<evidence type="ECO:0000313" key="5">
    <source>
        <dbReference type="Proteomes" id="UP001145072"/>
    </source>
</evidence>
<proteinExistence type="predicted"/>
<dbReference type="SUPFAM" id="SSF52172">
    <property type="entry name" value="CheY-like"/>
    <property type="match status" value="1"/>
</dbReference>
<keyword evidence="1" id="KW-0805">Transcription regulation</keyword>
<evidence type="ECO:0000256" key="2">
    <source>
        <dbReference type="ARBA" id="ARBA00023163"/>
    </source>
</evidence>
<reference evidence="4" key="1">
    <citation type="submission" date="2022-06" db="EMBL/GenBank/DDBJ databases">
        <title>Aquibacillus sp. a new bacterium isolated from soil saline samples.</title>
        <authorList>
            <person name="Galisteo C."/>
            <person name="De La Haba R."/>
            <person name="Sanchez-Porro C."/>
            <person name="Ventosa A."/>
        </authorList>
    </citation>
    <scope>NUCLEOTIDE SEQUENCE</scope>
    <source>
        <strain evidence="4">JCM 12387</strain>
    </source>
</reference>
<dbReference type="PANTHER" id="PTHR45566:SF1">
    <property type="entry name" value="HTH-TYPE TRANSCRIPTIONAL REGULATOR YHJB-RELATED"/>
    <property type="match status" value="1"/>
</dbReference>
<evidence type="ECO:0000313" key="4">
    <source>
        <dbReference type="EMBL" id="MDC3419798.1"/>
    </source>
</evidence>
<organism evidence="4 5">
    <name type="scientific">Aquibacillus koreensis</name>
    <dbReference type="NCBI Taxonomy" id="279446"/>
    <lineage>
        <taxon>Bacteria</taxon>
        <taxon>Bacillati</taxon>
        <taxon>Bacillota</taxon>
        <taxon>Bacilli</taxon>
        <taxon>Bacillales</taxon>
        <taxon>Bacillaceae</taxon>
        <taxon>Aquibacillus</taxon>
    </lineage>
</organism>
<dbReference type="Gene3D" id="3.40.50.2300">
    <property type="match status" value="1"/>
</dbReference>
<accession>A0A9X4AIY4</accession>
<dbReference type="CDD" id="cd06170">
    <property type="entry name" value="LuxR_C_like"/>
    <property type="match status" value="1"/>
</dbReference>
<name>A0A9X4AIY4_9BACI</name>
<dbReference type="EMBL" id="JAMQJZ010000003">
    <property type="protein sequence ID" value="MDC3419798.1"/>
    <property type="molecule type" value="Genomic_DNA"/>
</dbReference>
<dbReference type="InterPro" id="IPR016032">
    <property type="entry name" value="Sig_transdc_resp-reg_C-effctor"/>
</dbReference>
<gene>
    <name evidence="4" type="ORF">NC661_05380</name>
</gene>
<dbReference type="Gene3D" id="1.10.10.10">
    <property type="entry name" value="Winged helix-like DNA-binding domain superfamily/Winged helix DNA-binding domain"/>
    <property type="match status" value="1"/>
</dbReference>
<evidence type="ECO:0000259" key="3">
    <source>
        <dbReference type="PROSITE" id="PS50043"/>
    </source>
</evidence>
<dbReference type="InterPro" id="IPR036388">
    <property type="entry name" value="WH-like_DNA-bd_sf"/>
</dbReference>
<dbReference type="SUPFAM" id="SSF46894">
    <property type="entry name" value="C-terminal effector domain of the bipartite response regulators"/>
    <property type="match status" value="1"/>
</dbReference>
<keyword evidence="2" id="KW-0804">Transcription</keyword>
<protein>
    <submittedName>
        <fullName evidence="4">Response regulator transcription factor</fullName>
    </submittedName>
</protein>
<dbReference type="PANTHER" id="PTHR45566">
    <property type="entry name" value="HTH-TYPE TRANSCRIPTIONAL REGULATOR YHJB-RELATED"/>
    <property type="match status" value="1"/>
</dbReference>
<dbReference type="SMART" id="SM00421">
    <property type="entry name" value="HTH_LUXR"/>
    <property type="match status" value="1"/>
</dbReference>
<dbReference type="InterPro" id="IPR051015">
    <property type="entry name" value="EvgA-like"/>
</dbReference>
<evidence type="ECO:0000256" key="1">
    <source>
        <dbReference type="ARBA" id="ARBA00023015"/>
    </source>
</evidence>
<dbReference type="InterPro" id="IPR000792">
    <property type="entry name" value="Tscrpt_reg_LuxR_C"/>
</dbReference>
<dbReference type="Proteomes" id="UP001145072">
    <property type="component" value="Unassembled WGS sequence"/>
</dbReference>